<accession>I0K792</accession>
<dbReference type="EMBL" id="HE796683">
    <property type="protein sequence ID" value="CCG99995.1"/>
    <property type="molecule type" value="Genomic_DNA"/>
</dbReference>
<name>I0K792_9BACT</name>
<dbReference type="eggNOG" id="ENOG5032ZRJ">
    <property type="taxonomic scope" value="Bacteria"/>
</dbReference>
<dbReference type="STRING" id="1166018.FAES_1986"/>
<dbReference type="AlphaFoldDB" id="I0K792"/>
<gene>
    <name evidence="1" type="ORF">FAES_1986</name>
</gene>
<reference evidence="1 2" key="1">
    <citation type="journal article" date="2012" name="J. Bacteriol.">
        <title>Genome Sequence of Fibrella aestuarina BUZ 2T, a Filamentous Marine Bacterium.</title>
        <authorList>
            <person name="Filippini M."/>
            <person name="Qi W."/>
            <person name="Blom J."/>
            <person name="Goesmann A."/>
            <person name="Smits T.H."/>
            <person name="Bagheri H.C."/>
        </authorList>
    </citation>
    <scope>NUCLEOTIDE SEQUENCE [LARGE SCALE GENOMIC DNA]</scope>
    <source>
        <strain evidence="2">BUZ 2T</strain>
    </source>
</reference>
<dbReference type="Proteomes" id="UP000011058">
    <property type="component" value="Chromosome"/>
</dbReference>
<proteinExistence type="predicted"/>
<dbReference type="HOGENOM" id="CLU_132570_0_0_10"/>
<sequence>MKTALVYLLLIATMLPSISPWGTIAYYQLNKDYIARVLCENRSRPDLHCDGKCYLAKKLKAQQDRQDKETTERVQKIPALQLFWDDVVTFSFAPAAPVRQPKPRFAYALGTYGVWLAPLFHPPVGLA</sequence>
<dbReference type="KEGG" id="fae:FAES_1986"/>
<keyword evidence="2" id="KW-1185">Reference proteome</keyword>
<evidence type="ECO:0000313" key="2">
    <source>
        <dbReference type="Proteomes" id="UP000011058"/>
    </source>
</evidence>
<organism evidence="1 2">
    <name type="scientific">Fibrella aestuarina BUZ 2</name>
    <dbReference type="NCBI Taxonomy" id="1166018"/>
    <lineage>
        <taxon>Bacteria</taxon>
        <taxon>Pseudomonadati</taxon>
        <taxon>Bacteroidota</taxon>
        <taxon>Cytophagia</taxon>
        <taxon>Cytophagales</taxon>
        <taxon>Spirosomataceae</taxon>
        <taxon>Fibrella</taxon>
    </lineage>
</organism>
<evidence type="ECO:0000313" key="1">
    <source>
        <dbReference type="EMBL" id="CCG99995.1"/>
    </source>
</evidence>
<protein>
    <submittedName>
        <fullName evidence="1">Uncharacterized protein</fullName>
    </submittedName>
</protein>
<dbReference type="RefSeq" id="WP_015331094.1">
    <property type="nucleotide sequence ID" value="NC_020054.1"/>
</dbReference>
<dbReference type="OrthoDB" id="980645at2"/>
<dbReference type="PATRIC" id="fig|1166018.3.peg.3731"/>